<dbReference type="PROSITE" id="PS00910">
    <property type="entry name" value="UPF0029"/>
    <property type="match status" value="1"/>
</dbReference>
<dbReference type="GO" id="GO:0006446">
    <property type="term" value="P:regulation of translational initiation"/>
    <property type="evidence" value="ECO:0007669"/>
    <property type="project" value="TreeGrafter"/>
</dbReference>
<dbReference type="OrthoDB" id="9813771at2"/>
<organism evidence="4 6">
    <name type="scientific">Caproicibacter fermentans</name>
    <dbReference type="NCBI Taxonomy" id="2576756"/>
    <lineage>
        <taxon>Bacteria</taxon>
        <taxon>Bacillati</taxon>
        <taxon>Bacillota</taxon>
        <taxon>Clostridia</taxon>
        <taxon>Eubacteriales</taxon>
        <taxon>Acutalibacteraceae</taxon>
        <taxon>Caproicibacter</taxon>
    </lineage>
</organism>
<dbReference type="SUPFAM" id="SSF54211">
    <property type="entry name" value="Ribosomal protein S5 domain 2-like"/>
    <property type="match status" value="1"/>
</dbReference>
<keyword evidence="6" id="KW-1185">Reference proteome</keyword>
<name>A0A6N8I5I8_9FIRM</name>
<comment type="similarity">
    <text evidence="1">Belongs to the IMPACT family.</text>
</comment>
<dbReference type="Proteomes" id="UP000469440">
    <property type="component" value="Unassembled WGS sequence"/>
</dbReference>
<protein>
    <submittedName>
        <fullName evidence="4">IMPACT family member YigZ</fullName>
    </submittedName>
    <submittedName>
        <fullName evidence="5">YigZ family protein</fullName>
    </submittedName>
</protein>
<evidence type="ECO:0000256" key="1">
    <source>
        <dbReference type="ARBA" id="ARBA00007665"/>
    </source>
</evidence>
<evidence type="ECO:0000313" key="5">
    <source>
        <dbReference type="EMBL" id="QNK41290.1"/>
    </source>
</evidence>
<feature type="domain" description="UPF0029" evidence="3">
    <location>
        <begin position="139"/>
        <end position="193"/>
    </location>
</feature>
<dbReference type="InterPro" id="IPR015269">
    <property type="entry name" value="UPF0029_Impact_C"/>
</dbReference>
<dbReference type="InterPro" id="IPR023582">
    <property type="entry name" value="Impact"/>
</dbReference>
<dbReference type="Proteomes" id="UP000515909">
    <property type="component" value="Chromosome"/>
</dbReference>
<dbReference type="Pfam" id="PF09186">
    <property type="entry name" value="DUF1949"/>
    <property type="match status" value="1"/>
</dbReference>
<reference evidence="4 6" key="1">
    <citation type="submission" date="2019-09" db="EMBL/GenBank/DDBJ databases">
        <title>Genome sequence of Clostridium sp. EA1.</title>
        <authorList>
            <person name="Poehlein A."/>
            <person name="Bengelsdorf F.R."/>
            <person name="Daniel R."/>
        </authorList>
    </citation>
    <scope>NUCLEOTIDE SEQUENCE [LARGE SCALE GENOMIC DNA]</scope>
    <source>
        <strain evidence="4 6">EA1</strain>
    </source>
</reference>
<sequence>MEEEYRTLKAAVRVEFTDRRSRFIGAAAPVADEEEAISFLRREKALYREANHHVYAYSLRKGGIARHSDDGEPQGTAGLPVLDVLLKSEITDAVVVVTRYFGGTLLGTGGLVRAYSHTAAIALEQSGVAVMKPCSVLDISCGYARYSAVAALIPQYGGVIDHTGYTDTVEIRFHMESKNLKAFSDALSDVTCGECGTELVSEKYFDLN</sequence>
<dbReference type="AlphaFoldDB" id="A0A6N8I5I8"/>
<evidence type="ECO:0000313" key="6">
    <source>
        <dbReference type="Proteomes" id="UP000469440"/>
    </source>
</evidence>
<evidence type="ECO:0000313" key="7">
    <source>
        <dbReference type="Proteomes" id="UP000515909"/>
    </source>
</evidence>
<feature type="domain" description="Impact N-terminal" evidence="2">
    <location>
        <begin position="19"/>
        <end position="122"/>
    </location>
</feature>
<dbReference type="Gene3D" id="3.30.70.240">
    <property type="match status" value="1"/>
</dbReference>
<evidence type="ECO:0000259" key="2">
    <source>
        <dbReference type="Pfam" id="PF01205"/>
    </source>
</evidence>
<proteinExistence type="inferred from homology"/>
<dbReference type="Gene3D" id="3.30.230.30">
    <property type="entry name" value="Impact, N-terminal domain"/>
    <property type="match status" value="1"/>
</dbReference>
<dbReference type="KEGG" id="cfem:HCR03_03030"/>
<evidence type="ECO:0000313" key="4">
    <source>
        <dbReference type="EMBL" id="MVB13027.1"/>
    </source>
</evidence>
<dbReference type="EMBL" id="CP060286">
    <property type="protein sequence ID" value="QNK41290.1"/>
    <property type="molecule type" value="Genomic_DNA"/>
</dbReference>
<dbReference type="SUPFAM" id="SSF54980">
    <property type="entry name" value="EF-G C-terminal domain-like"/>
    <property type="match status" value="1"/>
</dbReference>
<evidence type="ECO:0000259" key="3">
    <source>
        <dbReference type="Pfam" id="PF09186"/>
    </source>
</evidence>
<dbReference type="RefSeq" id="WP_066644154.1">
    <property type="nucleotide sequence ID" value="NZ_CP060286.1"/>
</dbReference>
<dbReference type="InterPro" id="IPR036956">
    <property type="entry name" value="Impact_N_sf"/>
</dbReference>
<gene>
    <name evidence="4" type="primary">yigZ</name>
    <name evidence="4" type="ORF">CAFE_37800</name>
    <name evidence="5" type="ORF">HCR03_03030</name>
</gene>
<accession>A0A7G8TCE9</accession>
<dbReference type="PANTHER" id="PTHR16301:SF20">
    <property type="entry name" value="IMPACT FAMILY MEMBER YIGZ"/>
    <property type="match status" value="1"/>
</dbReference>
<dbReference type="Pfam" id="PF01205">
    <property type="entry name" value="Impact_N"/>
    <property type="match status" value="1"/>
</dbReference>
<accession>A0A6N8I5I8</accession>
<dbReference type="InterPro" id="IPR020569">
    <property type="entry name" value="UPF0029_Impact_CS"/>
</dbReference>
<dbReference type="GO" id="GO:0005737">
    <property type="term" value="C:cytoplasm"/>
    <property type="evidence" value="ECO:0007669"/>
    <property type="project" value="TreeGrafter"/>
</dbReference>
<dbReference type="EMBL" id="VWXL01000108">
    <property type="protein sequence ID" value="MVB13027.1"/>
    <property type="molecule type" value="Genomic_DNA"/>
</dbReference>
<dbReference type="InterPro" id="IPR001498">
    <property type="entry name" value="Impact_N"/>
</dbReference>
<dbReference type="InterPro" id="IPR020568">
    <property type="entry name" value="Ribosomal_Su5_D2-typ_SF"/>
</dbReference>
<dbReference type="PANTHER" id="PTHR16301">
    <property type="entry name" value="IMPACT-RELATED"/>
    <property type="match status" value="1"/>
</dbReference>
<reference evidence="5 7" key="2">
    <citation type="submission" date="2020-08" db="EMBL/GenBank/DDBJ databases">
        <title>The isolate Caproiciproducens sp. 7D4C2 produces n-caproate at mildly acidic conditions from hexoses: genome and rBOX comparison with related strains and chain-elongating bacteria.</title>
        <authorList>
            <person name="Esquivel-Elizondo S."/>
            <person name="Bagci C."/>
            <person name="Temovska M."/>
            <person name="Jeon B.S."/>
            <person name="Bessarab I."/>
            <person name="Williams R.B.H."/>
            <person name="Huson D.H."/>
            <person name="Angenent L.T."/>
        </authorList>
    </citation>
    <scope>NUCLEOTIDE SEQUENCE [LARGE SCALE GENOMIC DNA]</scope>
    <source>
        <strain evidence="5 7">7D4C2</strain>
    </source>
</reference>
<dbReference type="InterPro" id="IPR035647">
    <property type="entry name" value="EFG_III/V"/>
</dbReference>